<sequence length="102" mass="11383">MKLLRRSKEEDTAVGATEVSKSHDEEKDATTISSQVINVVVLFPAAADSGSDDSDIENQPDELENTFDLADELDVEEELDMGEFVDIKLAQKESRTLPQWKK</sequence>
<dbReference type="OrthoDB" id="5932551at2759"/>
<evidence type="ECO:0000313" key="3">
    <source>
        <dbReference type="Proteomes" id="UP000054783"/>
    </source>
</evidence>
<dbReference type="Proteomes" id="UP000054783">
    <property type="component" value="Unassembled WGS sequence"/>
</dbReference>
<evidence type="ECO:0000256" key="1">
    <source>
        <dbReference type="SAM" id="MobiDB-lite"/>
    </source>
</evidence>
<accession>A0A0V0Z6Z4</accession>
<protein>
    <submittedName>
        <fullName evidence="2">Uncharacterized protein</fullName>
    </submittedName>
</protein>
<gene>
    <name evidence="2" type="ORF">T12_8290</name>
</gene>
<evidence type="ECO:0000313" key="2">
    <source>
        <dbReference type="EMBL" id="KRY08228.1"/>
    </source>
</evidence>
<organism evidence="2 3">
    <name type="scientific">Trichinella patagoniensis</name>
    <dbReference type="NCBI Taxonomy" id="990121"/>
    <lineage>
        <taxon>Eukaryota</taxon>
        <taxon>Metazoa</taxon>
        <taxon>Ecdysozoa</taxon>
        <taxon>Nematoda</taxon>
        <taxon>Enoplea</taxon>
        <taxon>Dorylaimia</taxon>
        <taxon>Trichinellida</taxon>
        <taxon>Trichinellidae</taxon>
        <taxon>Trichinella</taxon>
    </lineage>
</organism>
<reference evidence="2 3" key="1">
    <citation type="submission" date="2015-01" db="EMBL/GenBank/DDBJ databases">
        <title>Evolution of Trichinella species and genotypes.</title>
        <authorList>
            <person name="Korhonen P.K."/>
            <person name="Edoardo P."/>
            <person name="Giuseppe L.R."/>
            <person name="Gasser R.B."/>
        </authorList>
    </citation>
    <scope>NUCLEOTIDE SEQUENCE [LARGE SCALE GENOMIC DNA]</scope>
    <source>
        <strain evidence="2">ISS2496</strain>
    </source>
</reference>
<feature type="region of interest" description="Disordered" evidence="1">
    <location>
        <begin position="1"/>
        <end position="30"/>
    </location>
</feature>
<dbReference type="AlphaFoldDB" id="A0A0V0Z6Z4"/>
<feature type="compositionally biased region" description="Basic and acidic residues" evidence="1">
    <location>
        <begin position="1"/>
        <end position="11"/>
    </location>
</feature>
<name>A0A0V0Z6Z4_9BILA</name>
<proteinExistence type="predicted"/>
<feature type="compositionally biased region" description="Basic and acidic residues" evidence="1">
    <location>
        <begin position="20"/>
        <end position="29"/>
    </location>
</feature>
<comment type="caution">
    <text evidence="2">The sequence shown here is derived from an EMBL/GenBank/DDBJ whole genome shotgun (WGS) entry which is preliminary data.</text>
</comment>
<keyword evidence="3" id="KW-1185">Reference proteome</keyword>
<dbReference type="EMBL" id="JYDQ01000351">
    <property type="protein sequence ID" value="KRY08228.1"/>
    <property type="molecule type" value="Genomic_DNA"/>
</dbReference>